<evidence type="ECO:0008006" key="5">
    <source>
        <dbReference type="Google" id="ProtNLM"/>
    </source>
</evidence>
<sequence>MKRSYSPLILAVLAITVAATSWAAAATCPATGKSAACTTPCPEGTQKKPATCPRNSEKSTPSICAVKKTTCTAKRPSCGSNAPRVMAKEKDGWKLVVHILQPGSRSQGYHGELYKDDKRVEGKKGETLETSFGNLTWKGTMEERVHLWDSTGWVSEDGNPFLGETMPSARPQTSLDELDKQIDQEMGKE</sequence>
<evidence type="ECO:0000256" key="1">
    <source>
        <dbReference type="SAM" id="MobiDB-lite"/>
    </source>
</evidence>
<feature type="signal peptide" evidence="2">
    <location>
        <begin position="1"/>
        <end position="23"/>
    </location>
</feature>
<accession>A0ABM7PNH5</accession>
<feature type="compositionally biased region" description="Basic and acidic residues" evidence="1">
    <location>
        <begin position="177"/>
        <end position="189"/>
    </location>
</feature>
<feature type="region of interest" description="Disordered" evidence="1">
    <location>
        <begin position="38"/>
        <end position="59"/>
    </location>
</feature>
<proteinExistence type="predicted"/>
<feature type="chain" id="PRO_5046176343" description="Lipoprotein" evidence="2">
    <location>
        <begin position="24"/>
        <end position="189"/>
    </location>
</feature>
<evidence type="ECO:0000313" key="3">
    <source>
        <dbReference type="EMBL" id="BCS99085.1"/>
    </source>
</evidence>
<gene>
    <name evidence="3" type="ORF">DSLASN_47170</name>
</gene>
<feature type="region of interest" description="Disordered" evidence="1">
    <location>
        <begin position="158"/>
        <end position="189"/>
    </location>
</feature>
<evidence type="ECO:0000256" key="2">
    <source>
        <dbReference type="SAM" id="SignalP"/>
    </source>
</evidence>
<dbReference type="Proteomes" id="UP001320148">
    <property type="component" value="Chromosome"/>
</dbReference>
<dbReference type="RefSeq" id="WP_236890442.1">
    <property type="nucleotide sequence ID" value="NZ_AP024488.1"/>
</dbReference>
<reference evidence="3 4" key="1">
    <citation type="submission" date="2021-02" db="EMBL/GenBank/DDBJ databases">
        <title>Complete genome of Desulfoluna sp. strain ASN36.</title>
        <authorList>
            <person name="Takahashi A."/>
            <person name="Kojima H."/>
            <person name="Fukui M."/>
        </authorList>
    </citation>
    <scope>NUCLEOTIDE SEQUENCE [LARGE SCALE GENOMIC DNA]</scope>
    <source>
        <strain evidence="3 4">ASN36</strain>
    </source>
</reference>
<keyword evidence="4" id="KW-1185">Reference proteome</keyword>
<protein>
    <recommendedName>
        <fullName evidence="5">Lipoprotein</fullName>
    </recommendedName>
</protein>
<keyword evidence="2" id="KW-0732">Signal</keyword>
<name>A0ABM7PNH5_9BACT</name>
<organism evidence="3 4">
    <name type="scientific">Desulfoluna limicola</name>
    <dbReference type="NCBI Taxonomy" id="2810562"/>
    <lineage>
        <taxon>Bacteria</taxon>
        <taxon>Pseudomonadati</taxon>
        <taxon>Thermodesulfobacteriota</taxon>
        <taxon>Desulfobacteria</taxon>
        <taxon>Desulfobacterales</taxon>
        <taxon>Desulfolunaceae</taxon>
        <taxon>Desulfoluna</taxon>
    </lineage>
</organism>
<dbReference type="EMBL" id="AP024488">
    <property type="protein sequence ID" value="BCS99085.1"/>
    <property type="molecule type" value="Genomic_DNA"/>
</dbReference>
<evidence type="ECO:0000313" key="4">
    <source>
        <dbReference type="Proteomes" id="UP001320148"/>
    </source>
</evidence>